<reference evidence="1" key="1">
    <citation type="submission" date="2023-10" db="EMBL/GenBank/DDBJ databases">
        <authorList>
            <person name="Chen Y."/>
            <person name="Shah S."/>
            <person name="Dougan E. K."/>
            <person name="Thang M."/>
            <person name="Chan C."/>
        </authorList>
    </citation>
    <scope>NUCLEOTIDE SEQUENCE [LARGE SCALE GENOMIC DNA]</scope>
</reference>
<protein>
    <submittedName>
        <fullName evidence="1">Uncharacterized protein</fullName>
    </submittedName>
</protein>
<evidence type="ECO:0000313" key="2">
    <source>
        <dbReference type="Proteomes" id="UP001189429"/>
    </source>
</evidence>
<keyword evidence="2" id="KW-1185">Reference proteome</keyword>
<dbReference type="Proteomes" id="UP001189429">
    <property type="component" value="Unassembled WGS sequence"/>
</dbReference>
<feature type="non-terminal residue" evidence="1">
    <location>
        <position position="1"/>
    </location>
</feature>
<gene>
    <name evidence="1" type="ORF">PCOR1329_LOCUS77465</name>
</gene>
<sequence length="140" mass="15834">HGRAIMVNRVQLQRMLEDDEVLCDICGTDRAIDVVRRFRVDYTGVDPFEAVANLQASVAKKLQELEEQGMHLSFDEMQTLRTVSQELHSALTEAQKEWRAELLNVLQMSSLLSVALIELTRKMERVQLNHNALSAKVGGS</sequence>
<dbReference type="EMBL" id="CAUYUJ010020722">
    <property type="protein sequence ID" value="CAK0900070.1"/>
    <property type="molecule type" value="Genomic_DNA"/>
</dbReference>
<organism evidence="1 2">
    <name type="scientific">Prorocentrum cordatum</name>
    <dbReference type="NCBI Taxonomy" id="2364126"/>
    <lineage>
        <taxon>Eukaryota</taxon>
        <taxon>Sar</taxon>
        <taxon>Alveolata</taxon>
        <taxon>Dinophyceae</taxon>
        <taxon>Prorocentrales</taxon>
        <taxon>Prorocentraceae</taxon>
        <taxon>Prorocentrum</taxon>
    </lineage>
</organism>
<name>A0ABN9XLG3_9DINO</name>
<evidence type="ECO:0000313" key="1">
    <source>
        <dbReference type="EMBL" id="CAK0900070.1"/>
    </source>
</evidence>
<proteinExistence type="predicted"/>
<comment type="caution">
    <text evidence="1">The sequence shown here is derived from an EMBL/GenBank/DDBJ whole genome shotgun (WGS) entry which is preliminary data.</text>
</comment>
<accession>A0ABN9XLG3</accession>